<evidence type="ECO:0000256" key="5">
    <source>
        <dbReference type="SAM" id="MobiDB-lite"/>
    </source>
</evidence>
<comment type="caution">
    <text evidence="8">The sequence shown here is derived from an EMBL/GenBank/DDBJ whole genome shotgun (WGS) entry which is preliminary data.</text>
</comment>
<dbReference type="GO" id="GO:0006654">
    <property type="term" value="P:phosphatidic acid biosynthetic process"/>
    <property type="evidence" value="ECO:0007669"/>
    <property type="project" value="TreeGrafter"/>
</dbReference>
<keyword evidence="4" id="KW-0444">Lipid biosynthesis</keyword>
<dbReference type="eggNOG" id="KOG2848">
    <property type="taxonomic scope" value="Eukaryota"/>
</dbReference>
<keyword evidence="4" id="KW-0443">Lipid metabolism</keyword>
<dbReference type="SUPFAM" id="SSF69593">
    <property type="entry name" value="Glycerol-3-phosphate (1)-acyltransferase"/>
    <property type="match status" value="1"/>
</dbReference>
<evidence type="ECO:0000256" key="3">
    <source>
        <dbReference type="ARBA" id="ARBA00023315"/>
    </source>
</evidence>
<evidence type="ECO:0000259" key="7">
    <source>
        <dbReference type="SMART" id="SM00563"/>
    </source>
</evidence>
<dbReference type="GO" id="GO:0016020">
    <property type="term" value="C:membrane"/>
    <property type="evidence" value="ECO:0007669"/>
    <property type="project" value="InterPro"/>
</dbReference>
<organism evidence="8 9">
    <name type="scientific">Serendipita indica (strain DSM 11827)</name>
    <name type="common">Root endophyte fungus</name>
    <name type="synonym">Piriformospora indica</name>
    <dbReference type="NCBI Taxonomy" id="1109443"/>
    <lineage>
        <taxon>Eukaryota</taxon>
        <taxon>Fungi</taxon>
        <taxon>Dikarya</taxon>
        <taxon>Basidiomycota</taxon>
        <taxon>Agaricomycotina</taxon>
        <taxon>Agaricomycetes</taxon>
        <taxon>Sebacinales</taxon>
        <taxon>Serendipitaceae</taxon>
        <taxon>Serendipita</taxon>
    </lineage>
</organism>
<dbReference type="OMA" id="ESMHART"/>
<gene>
    <name evidence="8" type="ORF">PIIN_09189</name>
</gene>
<dbReference type="EC" id="2.3.1.51" evidence="4"/>
<sequence length="318" mass="34880">MYLCALAVVSAWGACIGIVLFVVGKRFDTDFWVARSFHFVAGKLLDIRFEIEGEEYLATKPAVLIGNHQSMVDILCLGPIFPRSTVISAKKELRWAPFLGLFMMAGGNIFLDRRNPQVAIASLKTAGETLKRRSLGLWVFPEGTRTLSEEPMLKPFKKGAFHVAVQSGLPIVPVVFENYWRLYRTGVFESGVLKIKVLPPIETTGLTTADVADLAIRTRESMLTTLKEISTPHDATSKGPRGASRKAERDATLMPPPPLPEKQSIGITEIRPGGRLPTGGGGDEEPRQRTSSLVRSIASSDNGSQTEEEDGHVLVRRP</sequence>
<keyword evidence="9" id="KW-1185">Reference proteome</keyword>
<dbReference type="EMBL" id="CAFZ01000412">
    <property type="protein sequence ID" value="CCA75205.1"/>
    <property type="molecule type" value="Genomic_DNA"/>
</dbReference>
<proteinExistence type="inferred from homology"/>
<dbReference type="STRING" id="1109443.G4TV62"/>
<dbReference type="PANTHER" id="PTHR10434:SF11">
    <property type="entry name" value="1-ACYL-SN-GLYCEROL-3-PHOSPHATE ACYLTRANSFERASE"/>
    <property type="match status" value="1"/>
</dbReference>
<feature type="transmembrane region" description="Helical" evidence="6">
    <location>
        <begin position="6"/>
        <end position="23"/>
    </location>
</feature>
<comment type="catalytic activity">
    <reaction evidence="4">
        <text>a 1-acyl-sn-glycero-3-phosphate + an acyl-CoA = a 1,2-diacyl-sn-glycero-3-phosphate + CoA</text>
        <dbReference type="Rhea" id="RHEA:19709"/>
        <dbReference type="ChEBI" id="CHEBI:57287"/>
        <dbReference type="ChEBI" id="CHEBI:57970"/>
        <dbReference type="ChEBI" id="CHEBI:58342"/>
        <dbReference type="ChEBI" id="CHEBI:58608"/>
        <dbReference type="EC" id="2.3.1.51"/>
    </reaction>
</comment>
<dbReference type="Proteomes" id="UP000007148">
    <property type="component" value="Unassembled WGS sequence"/>
</dbReference>
<dbReference type="InParanoid" id="G4TV62"/>
<feature type="region of interest" description="Disordered" evidence="5">
    <location>
        <begin position="226"/>
        <end position="318"/>
    </location>
</feature>
<comment type="domain">
    <text evidence="4">The HXXXXD motif is essential for acyltransferase activity and may constitute the binding site for the phosphate moiety of the glycerol-3-phosphate.</text>
</comment>
<dbReference type="SMART" id="SM00563">
    <property type="entry name" value="PlsC"/>
    <property type="match status" value="1"/>
</dbReference>
<reference evidence="8 9" key="1">
    <citation type="journal article" date="2011" name="PLoS Pathog.">
        <title>Endophytic Life Strategies Decoded by Genome and Transcriptome Analyses of the Mutualistic Root Symbiont Piriformospora indica.</title>
        <authorList>
            <person name="Zuccaro A."/>
            <person name="Lahrmann U."/>
            <person name="Guldener U."/>
            <person name="Langen G."/>
            <person name="Pfiffi S."/>
            <person name="Biedenkopf D."/>
            <person name="Wong P."/>
            <person name="Samans B."/>
            <person name="Grimm C."/>
            <person name="Basiewicz M."/>
            <person name="Murat C."/>
            <person name="Martin F."/>
            <person name="Kogel K.H."/>
        </authorList>
    </citation>
    <scope>NUCLEOTIDE SEQUENCE [LARGE SCALE GENOMIC DNA]</scope>
    <source>
        <strain evidence="8 9">DSM 11827</strain>
    </source>
</reference>
<keyword evidence="6" id="KW-0812">Transmembrane</keyword>
<dbReference type="PANTHER" id="PTHR10434">
    <property type="entry name" value="1-ACYL-SN-GLYCEROL-3-PHOSPHATE ACYLTRANSFERASE"/>
    <property type="match status" value="1"/>
</dbReference>
<dbReference type="InterPro" id="IPR002123">
    <property type="entry name" value="Plipid/glycerol_acylTrfase"/>
</dbReference>
<evidence type="ECO:0000256" key="4">
    <source>
        <dbReference type="RuleBase" id="RU361267"/>
    </source>
</evidence>
<dbReference type="GO" id="GO:0005783">
    <property type="term" value="C:endoplasmic reticulum"/>
    <property type="evidence" value="ECO:0007669"/>
    <property type="project" value="TreeGrafter"/>
</dbReference>
<comment type="similarity">
    <text evidence="1 4">Belongs to the 1-acyl-sn-glycerol-3-phosphate acyltransferase family.</text>
</comment>
<keyword evidence="6" id="KW-1133">Transmembrane helix</keyword>
<dbReference type="OrthoDB" id="202234at2759"/>
<evidence type="ECO:0000313" key="8">
    <source>
        <dbReference type="EMBL" id="CCA75205.1"/>
    </source>
</evidence>
<keyword evidence="3 4" id="KW-0012">Acyltransferase</keyword>
<dbReference type="NCBIfam" id="TIGR00530">
    <property type="entry name" value="AGP_acyltrn"/>
    <property type="match status" value="1"/>
</dbReference>
<evidence type="ECO:0000256" key="6">
    <source>
        <dbReference type="SAM" id="Phobius"/>
    </source>
</evidence>
<evidence type="ECO:0000256" key="1">
    <source>
        <dbReference type="ARBA" id="ARBA00008655"/>
    </source>
</evidence>
<feature type="domain" description="Phospholipid/glycerol acyltransferase" evidence="7">
    <location>
        <begin position="62"/>
        <end position="179"/>
    </location>
</feature>
<dbReference type="GO" id="GO:0003841">
    <property type="term" value="F:1-acylglycerol-3-phosphate O-acyltransferase activity"/>
    <property type="evidence" value="ECO:0007669"/>
    <property type="project" value="UniProtKB-UniRule"/>
</dbReference>
<keyword evidence="4" id="KW-0594">Phospholipid biosynthesis</keyword>
<dbReference type="FunCoup" id="G4TV62">
    <property type="interactions" value="190"/>
</dbReference>
<dbReference type="Pfam" id="PF01553">
    <property type="entry name" value="Acyltransferase"/>
    <property type="match status" value="1"/>
</dbReference>
<dbReference type="CDD" id="cd07989">
    <property type="entry name" value="LPLAT_AGPAT-like"/>
    <property type="match status" value="1"/>
</dbReference>
<feature type="compositionally biased region" description="Polar residues" evidence="5">
    <location>
        <begin position="289"/>
        <end position="305"/>
    </location>
</feature>
<keyword evidence="4" id="KW-1208">Phospholipid metabolism</keyword>
<dbReference type="HOGENOM" id="CLU_027938_10_0_1"/>
<keyword evidence="6" id="KW-0472">Membrane</keyword>
<accession>G4TV62</accession>
<keyword evidence="2 4" id="KW-0808">Transferase</keyword>
<dbReference type="InterPro" id="IPR004552">
    <property type="entry name" value="AGP_acyltrans"/>
</dbReference>
<evidence type="ECO:0000256" key="2">
    <source>
        <dbReference type="ARBA" id="ARBA00022679"/>
    </source>
</evidence>
<name>G4TV62_SERID</name>
<evidence type="ECO:0000313" key="9">
    <source>
        <dbReference type="Proteomes" id="UP000007148"/>
    </source>
</evidence>
<dbReference type="AlphaFoldDB" id="G4TV62"/>
<protein>
    <recommendedName>
        <fullName evidence="4">1-acyl-sn-glycerol-3-phosphate acyltransferase</fullName>
        <ecNumber evidence="4">2.3.1.51</ecNumber>
    </recommendedName>
</protein>